<dbReference type="GeneID" id="108249362"/>
<feature type="chain" id="PRO_5018553079" evidence="10">
    <location>
        <begin position="21"/>
        <end position="391"/>
    </location>
</feature>
<dbReference type="SMART" id="SM00406">
    <property type="entry name" value="IGv"/>
    <property type="match status" value="1"/>
</dbReference>
<keyword evidence="7" id="KW-0393">Immunoglobulin domain</keyword>
<keyword evidence="2 9" id="KW-0812">Transmembrane</keyword>
<dbReference type="PROSITE" id="PS50835">
    <property type="entry name" value="IG_LIKE"/>
    <property type="match status" value="2"/>
</dbReference>
<dbReference type="Ensembl" id="ENSKMAT00000015356.1">
    <property type="protein sequence ID" value="ENSKMAP00000015137.1"/>
    <property type="gene ID" value="ENSKMAG00000011328.1"/>
</dbReference>
<dbReference type="InterPro" id="IPR042474">
    <property type="entry name" value="A33"/>
</dbReference>
<dbReference type="GeneTree" id="ENSGT00940000154829"/>
<dbReference type="OMA" id="NDRRKDY"/>
<evidence type="ECO:0000313" key="13">
    <source>
        <dbReference type="Proteomes" id="UP000264800"/>
    </source>
</evidence>
<reference evidence="12" key="2">
    <citation type="submission" date="2025-09" db="UniProtKB">
        <authorList>
            <consortium name="Ensembl"/>
        </authorList>
    </citation>
    <scope>IDENTIFICATION</scope>
</reference>
<dbReference type="InterPro" id="IPR036179">
    <property type="entry name" value="Ig-like_dom_sf"/>
</dbReference>
<feature type="region of interest" description="Disordered" evidence="8">
    <location>
        <begin position="287"/>
        <end position="391"/>
    </location>
</feature>
<reference evidence="12" key="1">
    <citation type="submission" date="2025-08" db="UniProtKB">
        <authorList>
            <consortium name="Ensembl"/>
        </authorList>
    </citation>
    <scope>IDENTIFICATION</scope>
</reference>
<dbReference type="Gene3D" id="2.60.40.10">
    <property type="entry name" value="Immunoglobulins"/>
    <property type="match status" value="2"/>
</dbReference>
<proteinExistence type="predicted"/>
<dbReference type="SMART" id="SM00408">
    <property type="entry name" value="IGc2"/>
    <property type="match status" value="1"/>
</dbReference>
<dbReference type="AlphaFoldDB" id="A0A3Q3FR89"/>
<dbReference type="RefSeq" id="XP_017294200.1">
    <property type="nucleotide sequence ID" value="XM_017438711.3"/>
</dbReference>
<evidence type="ECO:0000256" key="10">
    <source>
        <dbReference type="SAM" id="SignalP"/>
    </source>
</evidence>
<dbReference type="PANTHER" id="PTHR44969">
    <property type="entry name" value="CELL SURFACE A33 ANTIGEN"/>
    <property type="match status" value="1"/>
</dbReference>
<dbReference type="SUPFAM" id="SSF48726">
    <property type="entry name" value="Immunoglobulin"/>
    <property type="match status" value="2"/>
</dbReference>
<dbReference type="FunFam" id="2.60.40.10:FF:000095">
    <property type="entry name" value="immunoglobulin superfamily member 11 isoform X1"/>
    <property type="match status" value="1"/>
</dbReference>
<feature type="signal peptide" evidence="10">
    <location>
        <begin position="1"/>
        <end position="20"/>
    </location>
</feature>
<keyword evidence="6" id="KW-1015">Disulfide bond</keyword>
<dbReference type="Pfam" id="PF07686">
    <property type="entry name" value="V-set"/>
    <property type="match status" value="1"/>
</dbReference>
<evidence type="ECO:0000256" key="6">
    <source>
        <dbReference type="ARBA" id="ARBA00023157"/>
    </source>
</evidence>
<evidence type="ECO:0000313" key="12">
    <source>
        <dbReference type="Ensembl" id="ENSKMAP00000015137.1"/>
    </source>
</evidence>
<dbReference type="SMART" id="SM00409">
    <property type="entry name" value="IG"/>
    <property type="match status" value="2"/>
</dbReference>
<feature type="transmembrane region" description="Helical" evidence="9">
    <location>
        <begin position="245"/>
        <end position="266"/>
    </location>
</feature>
<feature type="domain" description="Ig-like" evidence="11">
    <location>
        <begin position="36"/>
        <end position="139"/>
    </location>
</feature>
<dbReference type="GO" id="GO:0005886">
    <property type="term" value="C:plasma membrane"/>
    <property type="evidence" value="ECO:0007669"/>
    <property type="project" value="InterPro"/>
</dbReference>
<dbReference type="InterPro" id="IPR013783">
    <property type="entry name" value="Ig-like_fold"/>
</dbReference>
<organism evidence="12 13">
    <name type="scientific">Kryptolebias marmoratus</name>
    <name type="common">Mangrove killifish</name>
    <name type="synonym">Rivulus marmoratus</name>
    <dbReference type="NCBI Taxonomy" id="37003"/>
    <lineage>
        <taxon>Eukaryota</taxon>
        <taxon>Metazoa</taxon>
        <taxon>Chordata</taxon>
        <taxon>Craniata</taxon>
        <taxon>Vertebrata</taxon>
        <taxon>Euteleostomi</taxon>
        <taxon>Actinopterygii</taxon>
        <taxon>Neopterygii</taxon>
        <taxon>Teleostei</taxon>
        <taxon>Neoteleostei</taxon>
        <taxon>Acanthomorphata</taxon>
        <taxon>Ovalentaria</taxon>
        <taxon>Atherinomorphae</taxon>
        <taxon>Cyprinodontiformes</taxon>
        <taxon>Rivulidae</taxon>
        <taxon>Kryptolebias</taxon>
    </lineage>
</organism>
<sequence>MRVLLVLLVLLSALWSGVAAMNVKIPEKVYEFARDDNITLPCTFTSSVTNPSLVIITWTALAQVEGALDDVVLSHYQPPGKTDATPDYKGRASINLDMKTGRADLKLNSITLKDNREFECAVQIPGDATGQTADKTRLVVLVAPSPPKCNIQGTAEYFKNINLTCVSEEGSPPPSYKWQGYDTNNQPRAPDPKTTDKGGILSLFNITKETSGYYICTSSNKIRSATCNITVKVMPPSMMSVGSTAGIIVGVVAFLILLGIIIYCCCCRKKQDNEEYAMGVQGEEYRDKEPIDGERQDKERSERGNDRRKDYDDRRSDYDDRRSDYDDRRKDYDDRRSDYDDRRNDYDDRRSDYDDRRSDYDDRRNKYGDRRERYDDDRHYDDRRDPHDNER</sequence>
<evidence type="ECO:0000256" key="3">
    <source>
        <dbReference type="ARBA" id="ARBA00022729"/>
    </source>
</evidence>
<accession>A0A3Q3FR89</accession>
<evidence type="ECO:0000256" key="8">
    <source>
        <dbReference type="SAM" id="MobiDB-lite"/>
    </source>
</evidence>
<evidence type="ECO:0000256" key="9">
    <source>
        <dbReference type="SAM" id="Phobius"/>
    </source>
</evidence>
<evidence type="ECO:0000256" key="7">
    <source>
        <dbReference type="ARBA" id="ARBA00023319"/>
    </source>
</evidence>
<name>A0A3Q3FR89_KRYMA</name>
<dbReference type="InterPro" id="IPR003598">
    <property type="entry name" value="Ig_sub2"/>
</dbReference>
<evidence type="ECO:0000256" key="2">
    <source>
        <dbReference type="ARBA" id="ARBA00022692"/>
    </source>
</evidence>
<dbReference type="PANTHER" id="PTHR44969:SF1">
    <property type="entry name" value="CELL SURFACE A33 ANTIGEN"/>
    <property type="match status" value="1"/>
</dbReference>
<dbReference type="KEGG" id="kmr:108249362"/>
<evidence type="ECO:0000256" key="4">
    <source>
        <dbReference type="ARBA" id="ARBA00022989"/>
    </source>
</evidence>
<evidence type="ECO:0000259" key="11">
    <source>
        <dbReference type="PROSITE" id="PS50835"/>
    </source>
</evidence>
<keyword evidence="4 9" id="KW-1133">Transmembrane helix</keyword>
<dbReference type="InterPro" id="IPR013106">
    <property type="entry name" value="Ig_V-set"/>
</dbReference>
<dbReference type="Pfam" id="PF13927">
    <property type="entry name" value="Ig_3"/>
    <property type="match status" value="1"/>
</dbReference>
<keyword evidence="13" id="KW-1185">Reference proteome</keyword>
<feature type="domain" description="Ig-like" evidence="11">
    <location>
        <begin position="147"/>
        <end position="230"/>
    </location>
</feature>
<dbReference type="InterPro" id="IPR007110">
    <property type="entry name" value="Ig-like_dom"/>
</dbReference>
<dbReference type="InterPro" id="IPR003599">
    <property type="entry name" value="Ig_sub"/>
</dbReference>
<dbReference type="OrthoDB" id="8825892at2759"/>
<keyword evidence="3 10" id="KW-0732">Signal</keyword>
<protein>
    <submittedName>
        <fullName evidence="12">Cell surface A33 antigen-like</fullName>
    </submittedName>
</protein>
<evidence type="ECO:0000256" key="1">
    <source>
        <dbReference type="ARBA" id="ARBA00004479"/>
    </source>
</evidence>
<evidence type="ECO:0000256" key="5">
    <source>
        <dbReference type="ARBA" id="ARBA00023136"/>
    </source>
</evidence>
<dbReference type="STRING" id="37003.ENSKMAP00000015137"/>
<keyword evidence="5 9" id="KW-0472">Membrane</keyword>
<dbReference type="Proteomes" id="UP000264800">
    <property type="component" value="Unplaced"/>
</dbReference>
<comment type="subcellular location">
    <subcellularLocation>
        <location evidence="1">Membrane</location>
        <topology evidence="1">Single-pass type I membrane protein</topology>
    </subcellularLocation>
</comment>